<dbReference type="Proteomes" id="UP000254701">
    <property type="component" value="Unassembled WGS sequence"/>
</dbReference>
<protein>
    <recommendedName>
        <fullName evidence="1">Surface antigen domain-containing protein</fullName>
    </recommendedName>
</protein>
<proteinExistence type="predicted"/>
<dbReference type="EMBL" id="UFSM01000001">
    <property type="protein sequence ID" value="SUU91216.1"/>
    <property type="molecule type" value="Genomic_DNA"/>
</dbReference>
<evidence type="ECO:0000313" key="2">
    <source>
        <dbReference type="EMBL" id="SUU91216.1"/>
    </source>
</evidence>
<evidence type="ECO:0000313" key="3">
    <source>
        <dbReference type="Proteomes" id="UP000254701"/>
    </source>
</evidence>
<feature type="domain" description="Surface antigen" evidence="1">
    <location>
        <begin position="40"/>
        <end position="153"/>
    </location>
</feature>
<organism evidence="2 3">
    <name type="scientific">Aminobacter aminovorans</name>
    <name type="common">Chelatobacter heintzii</name>
    <dbReference type="NCBI Taxonomy" id="83263"/>
    <lineage>
        <taxon>Bacteria</taxon>
        <taxon>Pseudomonadati</taxon>
        <taxon>Pseudomonadota</taxon>
        <taxon>Alphaproteobacteria</taxon>
        <taxon>Hyphomicrobiales</taxon>
        <taxon>Phyllobacteriaceae</taxon>
        <taxon>Aminobacter</taxon>
    </lineage>
</organism>
<sequence>MSRFAQAFEGHCLPQFGFRSFKVLLLLGLTTISACGAGGFSLEKAEVDRSLVTSKVPDDVNRTTDANRLSDETTIRNAVSSADVDELKGQAIPWANAETGSRGAITALVESKERGVLCRAFAVSRESFDGVSLFKGEVCAAGSGTWQMLSFVPV</sequence>
<reference evidence="2 3" key="1">
    <citation type="submission" date="2018-06" db="EMBL/GenBank/DDBJ databases">
        <authorList>
            <consortium name="Pathogen Informatics"/>
            <person name="Doyle S."/>
        </authorList>
    </citation>
    <scope>NUCLEOTIDE SEQUENCE [LARGE SCALE GENOMIC DNA]</scope>
    <source>
        <strain evidence="2 3">NCTC10684</strain>
    </source>
</reference>
<name>A0A380WSF0_AMIAI</name>
<dbReference type="PROSITE" id="PS51257">
    <property type="entry name" value="PROKAR_LIPOPROTEIN"/>
    <property type="match status" value="1"/>
</dbReference>
<gene>
    <name evidence="2" type="ORF">NCTC10684_04479</name>
</gene>
<accession>A0A380WSF0</accession>
<dbReference type="Pfam" id="PF16998">
    <property type="entry name" value="17kDa_Anti_2"/>
    <property type="match status" value="1"/>
</dbReference>
<dbReference type="AlphaFoldDB" id="A0A380WSF0"/>
<evidence type="ECO:0000259" key="1">
    <source>
        <dbReference type="Pfam" id="PF16998"/>
    </source>
</evidence>
<dbReference type="InterPro" id="IPR032635">
    <property type="entry name" value="Anti_2"/>
</dbReference>